<accession>A0A974S744</accession>
<dbReference type="InterPro" id="IPR045004">
    <property type="entry name" value="ECH_dom"/>
</dbReference>
<organism evidence="2">
    <name type="scientific">Phenylobacterium glaciei</name>
    <dbReference type="NCBI Taxonomy" id="2803784"/>
    <lineage>
        <taxon>Bacteria</taxon>
        <taxon>Pseudomonadati</taxon>
        <taxon>Pseudomonadota</taxon>
        <taxon>Alphaproteobacteria</taxon>
        <taxon>Caulobacterales</taxon>
        <taxon>Caulobacteraceae</taxon>
        <taxon>Phenylobacterium</taxon>
    </lineage>
</organism>
<evidence type="ECO:0000313" key="2">
    <source>
        <dbReference type="EMBL" id="QQZ49265.1"/>
    </source>
</evidence>
<dbReference type="Pfam" id="PF16113">
    <property type="entry name" value="ECH_2"/>
    <property type="match status" value="1"/>
</dbReference>
<dbReference type="AlphaFoldDB" id="A0A974S744"/>
<dbReference type="Gene3D" id="3.30.300.220">
    <property type="match status" value="1"/>
</dbReference>
<feature type="domain" description="Enoyl-CoA hydratase/isomerase" evidence="1">
    <location>
        <begin position="247"/>
        <end position="291"/>
    </location>
</feature>
<proteinExistence type="predicted"/>
<name>A0A974S744_9CAUL</name>
<evidence type="ECO:0000259" key="1">
    <source>
        <dbReference type="Pfam" id="PF16113"/>
    </source>
</evidence>
<dbReference type="SUPFAM" id="SSF52096">
    <property type="entry name" value="ClpP/crotonase"/>
    <property type="match status" value="1"/>
</dbReference>
<gene>
    <name evidence="2" type="ORF">JKL49_19510</name>
</gene>
<sequence>MSRTAHLARLERERLLVLERRGKARAEALAVHTGIAETVALSQARGAAIEAPANPRKPHRRQAGLEWLVGQGRLNDRQKSAGERYGTYYRRVQAGTAIGSSLDIKHGDNPQGTSISEVLVQAEARMAAAAKLALYRRKLHQHPVLLAACDLVCGEELTPREAARTDREAGRLEAVLEVALDLLAEDGAAAGACPRTASQSPIFSVTSVRTPCLIPQRPGTPRAEQGQEAGMADQDVLLVERRGETDFVTLNRPERLNALNQPLSDALLAYFEARRRDTECRVIVLAGAGGRSPPART</sequence>
<reference evidence="2" key="1">
    <citation type="submission" date="2021-01" db="EMBL/GenBank/DDBJ databases">
        <title>Genome sequence of Phenylobacterium sp. 20VBR1 isolated from a valley glaceir, Ny-Alesund, Svalbard.</title>
        <authorList>
            <person name="Thomas F.A."/>
            <person name="Krishnan K.P."/>
            <person name="Sinha R.K."/>
        </authorList>
    </citation>
    <scope>NUCLEOTIDE SEQUENCE</scope>
    <source>
        <strain evidence="2">20VBR1</strain>
    </source>
</reference>
<dbReference type="EMBL" id="CP068570">
    <property type="protein sequence ID" value="QQZ49265.1"/>
    <property type="molecule type" value="Genomic_DNA"/>
</dbReference>
<dbReference type="InterPro" id="IPR029045">
    <property type="entry name" value="ClpP/crotonase-like_dom_sf"/>
</dbReference>
<protein>
    <submittedName>
        <fullName evidence="2">Enoyl-CoA hydratase/isomerase family protein</fullName>
    </submittedName>
</protein>